<feature type="transmembrane region" description="Helical" evidence="1">
    <location>
        <begin position="75"/>
        <end position="96"/>
    </location>
</feature>
<sequence length="99" mass="11172">MAIGRICKGISICSVKREIFSVKKQKIQGENSMSEKMTSRALLLTFAYCFLWALGPIIFGTDGRVIPEMFAGLPLWFWFSCVMAPTLLVVAAYFLLLER</sequence>
<dbReference type="AlphaFoldDB" id="Q6AR34"/>
<evidence type="ECO:0000256" key="1">
    <source>
        <dbReference type="SAM" id="Phobius"/>
    </source>
</evidence>
<reference evidence="3" key="1">
    <citation type="journal article" date="2004" name="Environ. Microbiol.">
        <title>The genome of Desulfotalea psychrophila, a sulfate-reducing bacterium from permanently cold Arctic sediments.</title>
        <authorList>
            <person name="Rabus R."/>
            <person name="Ruepp A."/>
            <person name="Frickey T."/>
            <person name="Rattei T."/>
            <person name="Fartmann B."/>
            <person name="Stark M."/>
            <person name="Bauer M."/>
            <person name="Zibat A."/>
            <person name="Lombardot T."/>
            <person name="Becker I."/>
            <person name="Amann J."/>
            <person name="Gellner K."/>
            <person name="Teeling H."/>
            <person name="Leuschner W.D."/>
            <person name="Gloeckner F.-O."/>
            <person name="Lupas A.N."/>
            <person name="Amann R."/>
            <person name="Klenk H.-P."/>
        </authorList>
    </citation>
    <scope>NUCLEOTIDE SEQUENCE [LARGE SCALE GENOMIC DNA]</scope>
    <source>
        <strain evidence="3">DSM 12343 / LSv54</strain>
    </source>
</reference>
<feature type="transmembrane region" description="Helical" evidence="1">
    <location>
        <begin position="41"/>
        <end position="59"/>
    </location>
</feature>
<dbReference type="STRING" id="177439.DP0461"/>
<dbReference type="Pfam" id="PF06196">
    <property type="entry name" value="DUF997"/>
    <property type="match status" value="1"/>
</dbReference>
<dbReference type="Proteomes" id="UP000000602">
    <property type="component" value="Chromosome"/>
</dbReference>
<protein>
    <recommendedName>
        <fullName evidence="4">DUF997 family protein</fullName>
    </recommendedName>
</protein>
<gene>
    <name evidence="2" type="ordered locus">DP0461</name>
</gene>
<proteinExistence type="predicted"/>
<dbReference type="EMBL" id="CR522870">
    <property type="protein sequence ID" value="CAG35190.1"/>
    <property type="molecule type" value="Genomic_DNA"/>
</dbReference>
<evidence type="ECO:0008006" key="4">
    <source>
        <dbReference type="Google" id="ProtNLM"/>
    </source>
</evidence>
<keyword evidence="1" id="KW-1133">Transmembrane helix</keyword>
<evidence type="ECO:0000313" key="3">
    <source>
        <dbReference type="Proteomes" id="UP000000602"/>
    </source>
</evidence>
<keyword evidence="1" id="KW-0812">Transmembrane</keyword>
<dbReference type="HOGENOM" id="CLU_2315736_0_0_7"/>
<accession>Q6AR34</accession>
<evidence type="ECO:0000313" key="2">
    <source>
        <dbReference type="EMBL" id="CAG35190.1"/>
    </source>
</evidence>
<name>Q6AR34_DESPS</name>
<dbReference type="InterPro" id="IPR010398">
    <property type="entry name" value="DUF997"/>
</dbReference>
<dbReference type="KEGG" id="dps:DP0461"/>
<keyword evidence="1" id="KW-0472">Membrane</keyword>
<organism evidence="2 3">
    <name type="scientific">Desulfotalea psychrophila (strain LSv54 / DSM 12343)</name>
    <dbReference type="NCBI Taxonomy" id="177439"/>
    <lineage>
        <taxon>Bacteria</taxon>
        <taxon>Pseudomonadati</taxon>
        <taxon>Thermodesulfobacteriota</taxon>
        <taxon>Desulfobulbia</taxon>
        <taxon>Desulfobulbales</taxon>
        <taxon>Desulfocapsaceae</taxon>
        <taxon>Desulfotalea</taxon>
    </lineage>
</organism>
<dbReference type="eggNOG" id="ENOG5033HGT">
    <property type="taxonomic scope" value="Bacteria"/>
</dbReference>
<keyword evidence="3" id="KW-1185">Reference proteome</keyword>